<sequence>MGGVAAPPADRDTEAPLLSVRGVSKTFGKLAAVRDVSFDVRSGEVFGLAGPNGAGKSTLFNVLTGVPFGPDPGGHVLLRGQDVVGRPGWSITRAGLVRTFQTEAVFDDLSVLQNVRVCASPSALGRRGRVAEDRVREALETVGLTDGDAPAKQLSLVDRKRLMIATAIVSRPSVLLLDEPAAGLEPQDQDQLIDLLRTINAAGVTIILVEHVLRVLRTLCGRMIVLDAGAVIAGGAPEQVLADPAVVQAYLGPGGAA</sequence>
<dbReference type="InterPro" id="IPR003593">
    <property type="entry name" value="AAA+_ATPase"/>
</dbReference>
<dbReference type="SMART" id="SM00382">
    <property type="entry name" value="AAA"/>
    <property type="match status" value="1"/>
</dbReference>
<dbReference type="CDD" id="cd03219">
    <property type="entry name" value="ABC_Mj1267_LivG_branched"/>
    <property type="match status" value="1"/>
</dbReference>
<organism evidence="5 6">
    <name type="scientific">Nakamurella endophytica</name>
    <dbReference type="NCBI Taxonomy" id="1748367"/>
    <lineage>
        <taxon>Bacteria</taxon>
        <taxon>Bacillati</taxon>
        <taxon>Actinomycetota</taxon>
        <taxon>Actinomycetes</taxon>
        <taxon>Nakamurellales</taxon>
        <taxon>Nakamurellaceae</taxon>
        <taxon>Nakamurella</taxon>
    </lineage>
</organism>
<dbReference type="InterPro" id="IPR051120">
    <property type="entry name" value="ABC_AA/LPS_Transport"/>
</dbReference>
<dbReference type="InterPro" id="IPR003439">
    <property type="entry name" value="ABC_transporter-like_ATP-bd"/>
</dbReference>
<dbReference type="InterPro" id="IPR032823">
    <property type="entry name" value="BCA_ABC_TP_C"/>
</dbReference>
<keyword evidence="3" id="KW-0067">ATP-binding</keyword>
<feature type="domain" description="ABC transporter" evidence="4">
    <location>
        <begin position="18"/>
        <end position="253"/>
    </location>
</feature>
<dbReference type="EMBL" id="BMNA01000003">
    <property type="protein sequence ID" value="GGL99060.1"/>
    <property type="molecule type" value="Genomic_DNA"/>
</dbReference>
<dbReference type="GO" id="GO:0016887">
    <property type="term" value="F:ATP hydrolysis activity"/>
    <property type="evidence" value="ECO:0007669"/>
    <property type="project" value="InterPro"/>
</dbReference>
<reference evidence="5" key="2">
    <citation type="submission" date="2020-09" db="EMBL/GenBank/DDBJ databases">
        <authorList>
            <person name="Sun Q."/>
            <person name="Zhou Y."/>
        </authorList>
    </citation>
    <scope>NUCLEOTIDE SEQUENCE</scope>
    <source>
        <strain evidence="5">CGMCC 4.7308</strain>
    </source>
</reference>
<dbReference type="PROSITE" id="PS50893">
    <property type="entry name" value="ABC_TRANSPORTER_2"/>
    <property type="match status" value="1"/>
</dbReference>
<reference evidence="5" key="1">
    <citation type="journal article" date="2014" name="Int. J. Syst. Evol. Microbiol.">
        <title>Complete genome sequence of Corynebacterium casei LMG S-19264T (=DSM 44701T), isolated from a smear-ripened cheese.</title>
        <authorList>
            <consortium name="US DOE Joint Genome Institute (JGI-PGF)"/>
            <person name="Walter F."/>
            <person name="Albersmeier A."/>
            <person name="Kalinowski J."/>
            <person name="Ruckert C."/>
        </authorList>
    </citation>
    <scope>NUCLEOTIDE SEQUENCE</scope>
    <source>
        <strain evidence="5">CGMCC 4.7308</strain>
    </source>
</reference>
<evidence type="ECO:0000256" key="1">
    <source>
        <dbReference type="ARBA" id="ARBA00022448"/>
    </source>
</evidence>
<gene>
    <name evidence="5" type="ORF">GCM10011594_18810</name>
</gene>
<dbReference type="Pfam" id="PF00005">
    <property type="entry name" value="ABC_tran"/>
    <property type="match status" value="1"/>
</dbReference>
<keyword evidence="6" id="KW-1185">Reference proteome</keyword>
<dbReference type="AlphaFoldDB" id="A0A917SVY5"/>
<accession>A0A917SVY5</accession>
<dbReference type="Proteomes" id="UP000655208">
    <property type="component" value="Unassembled WGS sequence"/>
</dbReference>
<evidence type="ECO:0000256" key="2">
    <source>
        <dbReference type="ARBA" id="ARBA00022741"/>
    </source>
</evidence>
<evidence type="ECO:0000259" key="4">
    <source>
        <dbReference type="PROSITE" id="PS50893"/>
    </source>
</evidence>
<keyword evidence="2" id="KW-0547">Nucleotide-binding</keyword>
<evidence type="ECO:0000256" key="3">
    <source>
        <dbReference type="ARBA" id="ARBA00022840"/>
    </source>
</evidence>
<dbReference type="GO" id="GO:0005524">
    <property type="term" value="F:ATP binding"/>
    <property type="evidence" value="ECO:0007669"/>
    <property type="project" value="UniProtKB-KW"/>
</dbReference>
<evidence type="ECO:0000313" key="6">
    <source>
        <dbReference type="Proteomes" id="UP000655208"/>
    </source>
</evidence>
<evidence type="ECO:0000313" key="5">
    <source>
        <dbReference type="EMBL" id="GGL99060.1"/>
    </source>
</evidence>
<protein>
    <submittedName>
        <fullName evidence="5">ABC transporter</fullName>
    </submittedName>
</protein>
<dbReference type="SUPFAM" id="SSF52540">
    <property type="entry name" value="P-loop containing nucleoside triphosphate hydrolases"/>
    <property type="match status" value="1"/>
</dbReference>
<dbReference type="Pfam" id="PF12399">
    <property type="entry name" value="BCA_ABC_TP_C"/>
    <property type="match status" value="1"/>
</dbReference>
<name>A0A917SVY5_9ACTN</name>
<keyword evidence="1" id="KW-0813">Transport</keyword>
<comment type="caution">
    <text evidence="5">The sequence shown here is derived from an EMBL/GenBank/DDBJ whole genome shotgun (WGS) entry which is preliminary data.</text>
</comment>
<dbReference type="PANTHER" id="PTHR45772">
    <property type="entry name" value="CONSERVED COMPONENT OF ABC TRANSPORTER FOR NATURAL AMINO ACIDS-RELATED"/>
    <property type="match status" value="1"/>
</dbReference>
<dbReference type="PANTHER" id="PTHR45772:SF9">
    <property type="entry name" value="CONSERVED COMPONENT OF ABC TRANSPORTER FOR NATURAL AMINO ACIDS"/>
    <property type="match status" value="1"/>
</dbReference>
<dbReference type="InterPro" id="IPR027417">
    <property type="entry name" value="P-loop_NTPase"/>
</dbReference>
<dbReference type="GO" id="GO:0005886">
    <property type="term" value="C:plasma membrane"/>
    <property type="evidence" value="ECO:0007669"/>
    <property type="project" value="TreeGrafter"/>
</dbReference>
<dbReference type="Gene3D" id="3.40.50.300">
    <property type="entry name" value="P-loop containing nucleotide triphosphate hydrolases"/>
    <property type="match status" value="1"/>
</dbReference>
<proteinExistence type="predicted"/>